<organism evidence="6 7">
    <name type="scientific">Salipiger mucosus DSM 16094</name>
    <dbReference type="NCBI Taxonomy" id="1123237"/>
    <lineage>
        <taxon>Bacteria</taxon>
        <taxon>Pseudomonadati</taxon>
        <taxon>Pseudomonadota</taxon>
        <taxon>Alphaproteobacteria</taxon>
        <taxon>Rhodobacterales</taxon>
        <taxon>Roseobacteraceae</taxon>
        <taxon>Salipiger</taxon>
    </lineage>
</organism>
<keyword evidence="4" id="KW-0843">Virulence</keyword>
<dbReference type="SMART" id="SM00710">
    <property type="entry name" value="PbH1"/>
    <property type="match status" value="8"/>
</dbReference>
<dbReference type="InterPro" id="IPR003995">
    <property type="entry name" value="RTX_toxin_determinant-A"/>
</dbReference>
<evidence type="ECO:0000256" key="4">
    <source>
        <dbReference type="ARBA" id="ARBA00023026"/>
    </source>
</evidence>
<dbReference type="Proteomes" id="UP000015347">
    <property type="component" value="Unassembled WGS sequence"/>
</dbReference>
<dbReference type="GO" id="GO:0005576">
    <property type="term" value="C:extracellular region"/>
    <property type="evidence" value="ECO:0007669"/>
    <property type="project" value="InterPro"/>
</dbReference>
<dbReference type="HOGENOM" id="CLU_353694_0_0_5"/>
<dbReference type="eggNOG" id="COG2931">
    <property type="taxonomic scope" value="Bacteria"/>
</dbReference>
<evidence type="ECO:0000256" key="3">
    <source>
        <dbReference type="ARBA" id="ARBA00022737"/>
    </source>
</evidence>
<dbReference type="InterPro" id="IPR011050">
    <property type="entry name" value="Pectin_lyase_fold/virulence"/>
</dbReference>
<proteinExistence type="predicted"/>
<dbReference type="Pfam" id="PF00353">
    <property type="entry name" value="HemolysinCabind"/>
    <property type="match status" value="1"/>
</dbReference>
<dbReference type="STRING" id="1123237.Salmuc_03210"/>
<keyword evidence="7" id="KW-1185">Reference proteome</keyword>
<comment type="caution">
    <text evidence="6">The sequence shown here is derived from an EMBL/GenBank/DDBJ whole genome shotgun (WGS) entry which is preliminary data.</text>
</comment>
<dbReference type="PRINTS" id="PR00313">
    <property type="entry name" value="CABNDNGRPT"/>
</dbReference>
<gene>
    <name evidence="6" type="ORF">Salmuc_03210</name>
</gene>
<dbReference type="SUPFAM" id="SSF51126">
    <property type="entry name" value="Pectin lyase-like"/>
    <property type="match status" value="3"/>
</dbReference>
<protein>
    <submittedName>
        <fullName evidence="6">Putative extracellular nuclease</fullName>
    </submittedName>
</protein>
<dbReference type="SUPFAM" id="SSF51120">
    <property type="entry name" value="beta-Roll"/>
    <property type="match status" value="1"/>
</dbReference>
<evidence type="ECO:0000256" key="5">
    <source>
        <dbReference type="ARBA" id="ARBA00023136"/>
    </source>
</evidence>
<evidence type="ECO:0000256" key="1">
    <source>
        <dbReference type="ARBA" id="ARBA00004370"/>
    </source>
</evidence>
<dbReference type="GO" id="GO:0090729">
    <property type="term" value="F:toxin activity"/>
    <property type="evidence" value="ECO:0007669"/>
    <property type="project" value="UniProtKB-KW"/>
</dbReference>
<comment type="subcellular location">
    <subcellularLocation>
        <location evidence="1">Membrane</location>
    </subcellularLocation>
</comment>
<dbReference type="InterPro" id="IPR018511">
    <property type="entry name" value="Hemolysin-typ_Ca-bd_CS"/>
</dbReference>
<accession>S9Q2W1</accession>
<dbReference type="RefSeq" id="WP_020042930.1">
    <property type="nucleotide sequence ID" value="NZ_KE557291.1"/>
</dbReference>
<sequence>MATITVTTLDDTTAADSEITLREAIGMMDDTREGDRIEFADGLSGTITLEEGALTLDASGYNVIDGDVDGDGMSDITISGGGSTGVFMAQSGRYTVQDLGITEGVAENGGGVWVGEDAFVRLLRTSVTDNTATGDAAGMGGGGVYSEGSLEILRSDISDNVATGESGSGGNVLTASGDATIGWSDISGGQAARAGGGIEVGTGDLQIMSTRIVDNTTGDNPGNGGGLHVTGPANVDIMNSLVRGNSAGSEGGGLWNNAESTMTVTSTVVSFNTARGDDADNGGGGIFNNGGTLEVTNSAVNRNDATGEAGSGGNLFSTDGMVTVDSSLISGGTAARAGGGIEVIDGTVDISDTDLVNNRTGAAPGNGGAVHVTGTDGTMVTISDSSINRNVASSEGGGLWNNAGSTMTVENSLVFGNIAQGDDADNGGGGLFNNGGTFNLVDTDVMDNAATGASGSGGGMLTTAGAVDISGGSFTFNTARRAGGAIEGIEGGLTIDGTDFNSNSTGPMPGNGGAIHVTGPVVTTISNASFMMNYASAEGGALWNSAIGRMSVSDTEITNNTANGTAAEDQGGGGVFSNGGFTELTDVDLSGNTANRGFGDGVLAVSNSNLSITGGAMDDTAREIGEMGDTVMGSQGSDGLRGTDGMDEIMGSQGDDRLFGLKGDDMLEGGEGNDMLYGNLGADMLTGGDGMDSFVYFSASDSSDMAAGTDTITDFAQGDDLIDLSRIDADVGTAEDQAFMFEGDAGFSGTAGELAYAMTDGDTMVMGDTDGDGMADFELTLTGSVDLMDSDFVL</sequence>
<dbReference type="PROSITE" id="PS00330">
    <property type="entry name" value="HEMOLYSIN_CALCIUM"/>
    <property type="match status" value="2"/>
</dbReference>
<name>S9Q2W1_9RHOB</name>
<dbReference type="PANTHER" id="PTHR34720:SF9">
    <property type="entry name" value="BLR4714 PROTEIN"/>
    <property type="match status" value="1"/>
</dbReference>
<dbReference type="EMBL" id="APVH01000071">
    <property type="protein sequence ID" value="EPX75631.1"/>
    <property type="molecule type" value="Genomic_DNA"/>
</dbReference>
<reference evidence="7" key="1">
    <citation type="journal article" date="2014" name="Stand. Genomic Sci.">
        <title>Genome sequence of the exopolysaccharide-producing Salipiger mucosus type strain (DSM 16094(T)), a moderately halophilic member of the Roseobacter clade.</title>
        <authorList>
            <person name="Riedel T."/>
            <person name="Spring S."/>
            <person name="Fiebig A."/>
            <person name="Petersen J."/>
            <person name="Kyrpides N.C."/>
            <person name="Goker M."/>
            <person name="Klenk H.P."/>
        </authorList>
    </citation>
    <scope>NUCLEOTIDE SEQUENCE [LARGE SCALE GENOMIC DNA]</scope>
    <source>
        <strain evidence="7">DSM 16094</strain>
    </source>
</reference>
<dbReference type="OrthoDB" id="9342475at2"/>
<keyword evidence="2" id="KW-0800">Toxin</keyword>
<dbReference type="AlphaFoldDB" id="S9Q2W1"/>
<dbReference type="GO" id="GO:0016020">
    <property type="term" value="C:membrane"/>
    <property type="evidence" value="ECO:0007669"/>
    <property type="project" value="UniProtKB-SubCell"/>
</dbReference>
<keyword evidence="5" id="KW-0472">Membrane</keyword>
<evidence type="ECO:0000313" key="6">
    <source>
        <dbReference type="EMBL" id="EPX75631.1"/>
    </source>
</evidence>
<dbReference type="InterPro" id="IPR006626">
    <property type="entry name" value="PbH1"/>
</dbReference>
<dbReference type="PANTHER" id="PTHR34720">
    <property type="entry name" value="MICROCYSTIN DEPENDENT PROTEIN"/>
    <property type="match status" value="1"/>
</dbReference>
<evidence type="ECO:0000313" key="7">
    <source>
        <dbReference type="Proteomes" id="UP000015347"/>
    </source>
</evidence>
<dbReference type="InterPro" id="IPR001343">
    <property type="entry name" value="Hemolysn_Ca-bd"/>
</dbReference>
<dbReference type="GO" id="GO:0005509">
    <property type="term" value="F:calcium ion binding"/>
    <property type="evidence" value="ECO:0007669"/>
    <property type="project" value="InterPro"/>
</dbReference>
<dbReference type="Gene3D" id="2.150.10.10">
    <property type="entry name" value="Serralysin-like metalloprotease, C-terminal"/>
    <property type="match status" value="1"/>
</dbReference>
<evidence type="ECO:0000256" key="2">
    <source>
        <dbReference type="ARBA" id="ARBA00022656"/>
    </source>
</evidence>
<dbReference type="eggNOG" id="COG3210">
    <property type="taxonomic scope" value="Bacteria"/>
</dbReference>
<dbReference type="PRINTS" id="PR01488">
    <property type="entry name" value="RTXTOXINA"/>
</dbReference>
<keyword evidence="3" id="KW-0677">Repeat</keyword>
<dbReference type="InterPro" id="IPR011049">
    <property type="entry name" value="Serralysin-like_metalloprot_C"/>
</dbReference>